<keyword evidence="3" id="KW-1185">Reference proteome</keyword>
<dbReference type="OrthoDB" id="5801841at2"/>
<proteinExistence type="predicted"/>
<dbReference type="RefSeq" id="WP_133602179.1">
    <property type="nucleotide sequence ID" value="NZ_JAUFPJ010000001.1"/>
</dbReference>
<comment type="caution">
    <text evidence="2">The sequence shown here is derived from an EMBL/GenBank/DDBJ whole genome shotgun (WGS) entry which is preliminary data.</text>
</comment>
<dbReference type="EMBL" id="SNXE01000001">
    <property type="protein sequence ID" value="TDP13286.1"/>
    <property type="molecule type" value="Genomic_DNA"/>
</dbReference>
<feature type="chain" id="PRO_5020872473" evidence="1">
    <location>
        <begin position="27"/>
        <end position="151"/>
    </location>
</feature>
<evidence type="ECO:0000313" key="2">
    <source>
        <dbReference type="EMBL" id="TDP13286.1"/>
    </source>
</evidence>
<reference evidence="2 3" key="1">
    <citation type="submission" date="2019-03" db="EMBL/GenBank/DDBJ databases">
        <title>Genomic Encyclopedia of Type Strains, Phase IV (KMG-IV): sequencing the most valuable type-strain genomes for metagenomic binning, comparative biology and taxonomic classification.</title>
        <authorList>
            <person name="Goeker M."/>
        </authorList>
    </citation>
    <scope>NUCLEOTIDE SEQUENCE [LARGE SCALE GENOMIC DNA]</scope>
    <source>
        <strain evidence="2 3">DSM 25082</strain>
    </source>
</reference>
<evidence type="ECO:0000256" key="1">
    <source>
        <dbReference type="SAM" id="SignalP"/>
    </source>
</evidence>
<gene>
    <name evidence="2" type="ORF">DFR39_101761</name>
</gene>
<sequence>MKLRIAHALFSLCSLALGVLPGMTDAQSLPADAAENAVPVQRGGGLVPPGPDGRASVAAIEAAVRADAMARWRLRADAALDVRVEAVVWPDGSLGCPQPGLSYTQALVPGWRLLLRHQGRVAVYHASQRGQWLLCPGADPTPRAGSGDSRI</sequence>
<dbReference type="Proteomes" id="UP000295357">
    <property type="component" value="Unassembled WGS sequence"/>
</dbReference>
<dbReference type="AlphaFoldDB" id="A0A4R6NBZ0"/>
<evidence type="ECO:0000313" key="3">
    <source>
        <dbReference type="Proteomes" id="UP000295357"/>
    </source>
</evidence>
<name>A0A4R6NBZ0_9BURK</name>
<feature type="signal peptide" evidence="1">
    <location>
        <begin position="1"/>
        <end position="26"/>
    </location>
</feature>
<keyword evidence="1" id="KW-0732">Signal</keyword>
<accession>A0A4R6NBZ0</accession>
<protein>
    <submittedName>
        <fullName evidence="2">Uncharacterized protein</fullName>
    </submittedName>
</protein>
<organism evidence="2 3">
    <name type="scientific">Roseateles asaccharophilus</name>
    <dbReference type="NCBI Taxonomy" id="582607"/>
    <lineage>
        <taxon>Bacteria</taxon>
        <taxon>Pseudomonadati</taxon>
        <taxon>Pseudomonadota</taxon>
        <taxon>Betaproteobacteria</taxon>
        <taxon>Burkholderiales</taxon>
        <taxon>Sphaerotilaceae</taxon>
        <taxon>Roseateles</taxon>
    </lineage>
</organism>